<keyword evidence="6 15" id="KW-0808">Transferase</keyword>
<dbReference type="UniPathway" id="UPA00276">
    <property type="reaction ID" value="UER00406"/>
</dbReference>
<keyword evidence="7 15" id="KW-0548">Nucleotidyltransferase</keyword>
<dbReference type="InterPro" id="IPR023465">
    <property type="entry name" value="Riboflavin_kinase_dom_sf"/>
</dbReference>
<dbReference type="EC" id="2.7.1.26" evidence="15"/>
<evidence type="ECO:0000256" key="14">
    <source>
        <dbReference type="ARBA" id="ARBA00049494"/>
    </source>
</evidence>
<dbReference type="PIRSF" id="PIRSF004491">
    <property type="entry name" value="FAD_Synth"/>
    <property type="match status" value="1"/>
</dbReference>
<dbReference type="GO" id="GO:0008531">
    <property type="term" value="F:riboflavin kinase activity"/>
    <property type="evidence" value="ECO:0007669"/>
    <property type="project" value="UniProtKB-UniRule"/>
</dbReference>
<dbReference type="InterPro" id="IPR023468">
    <property type="entry name" value="Riboflavin_kinase"/>
</dbReference>
<evidence type="ECO:0000256" key="5">
    <source>
        <dbReference type="ARBA" id="ARBA00022643"/>
    </source>
</evidence>
<dbReference type="Pfam" id="PF06574">
    <property type="entry name" value="FAD_syn"/>
    <property type="match status" value="1"/>
</dbReference>
<dbReference type="OrthoDB" id="9803667at2"/>
<comment type="catalytic activity">
    <reaction evidence="13 15">
        <text>riboflavin + ATP = FMN + ADP + H(+)</text>
        <dbReference type="Rhea" id="RHEA:14357"/>
        <dbReference type="ChEBI" id="CHEBI:15378"/>
        <dbReference type="ChEBI" id="CHEBI:30616"/>
        <dbReference type="ChEBI" id="CHEBI:57986"/>
        <dbReference type="ChEBI" id="CHEBI:58210"/>
        <dbReference type="ChEBI" id="CHEBI:456216"/>
        <dbReference type="EC" id="2.7.1.26"/>
    </reaction>
</comment>
<dbReference type="SUPFAM" id="SSF82114">
    <property type="entry name" value="Riboflavin kinase-like"/>
    <property type="match status" value="1"/>
</dbReference>
<dbReference type="UniPathway" id="UPA00277">
    <property type="reaction ID" value="UER00407"/>
</dbReference>
<dbReference type="GO" id="GO:0006747">
    <property type="term" value="P:FAD biosynthetic process"/>
    <property type="evidence" value="ECO:0007669"/>
    <property type="project" value="UniProtKB-UniRule"/>
</dbReference>
<evidence type="ECO:0000256" key="3">
    <source>
        <dbReference type="ARBA" id="ARBA00005201"/>
    </source>
</evidence>
<evidence type="ECO:0000256" key="4">
    <source>
        <dbReference type="ARBA" id="ARBA00022630"/>
    </source>
</evidence>
<evidence type="ECO:0000259" key="16">
    <source>
        <dbReference type="SMART" id="SM00904"/>
    </source>
</evidence>
<keyword evidence="8 15" id="KW-0547">Nucleotide-binding</keyword>
<dbReference type="NCBIfam" id="TIGR00083">
    <property type="entry name" value="ribF"/>
    <property type="match status" value="1"/>
</dbReference>
<evidence type="ECO:0000256" key="1">
    <source>
        <dbReference type="ARBA" id="ARBA00002121"/>
    </source>
</evidence>
<evidence type="ECO:0000256" key="9">
    <source>
        <dbReference type="ARBA" id="ARBA00022777"/>
    </source>
</evidence>
<dbReference type="InterPro" id="IPR014729">
    <property type="entry name" value="Rossmann-like_a/b/a_fold"/>
</dbReference>
<evidence type="ECO:0000256" key="11">
    <source>
        <dbReference type="ARBA" id="ARBA00022840"/>
    </source>
</evidence>
<organism evidence="17 18">
    <name type="scientific">Conchiformibius steedae</name>
    <dbReference type="NCBI Taxonomy" id="153493"/>
    <lineage>
        <taxon>Bacteria</taxon>
        <taxon>Pseudomonadati</taxon>
        <taxon>Pseudomonadota</taxon>
        <taxon>Betaproteobacteria</taxon>
        <taxon>Neisseriales</taxon>
        <taxon>Neisseriaceae</taxon>
        <taxon>Conchiformibius</taxon>
    </lineage>
</organism>
<evidence type="ECO:0000256" key="12">
    <source>
        <dbReference type="ARBA" id="ARBA00023268"/>
    </source>
</evidence>
<protein>
    <recommendedName>
        <fullName evidence="15">Riboflavin biosynthesis protein</fullName>
    </recommendedName>
    <domain>
        <recommendedName>
            <fullName evidence="15">Riboflavin kinase</fullName>
            <ecNumber evidence="15">2.7.1.26</ecNumber>
        </recommendedName>
        <alternativeName>
            <fullName evidence="15">Flavokinase</fullName>
        </alternativeName>
    </domain>
    <domain>
        <recommendedName>
            <fullName evidence="15">FMN adenylyltransferase</fullName>
            <ecNumber evidence="15">2.7.7.2</ecNumber>
        </recommendedName>
        <alternativeName>
            <fullName evidence="15">FAD pyrophosphorylase</fullName>
        </alternativeName>
        <alternativeName>
            <fullName evidence="15">FAD synthase</fullName>
        </alternativeName>
    </domain>
</protein>
<dbReference type="InterPro" id="IPR015864">
    <property type="entry name" value="FAD_synthase"/>
</dbReference>
<keyword evidence="18" id="KW-1185">Reference proteome</keyword>
<dbReference type="AlphaFoldDB" id="A0A3P2A5D2"/>
<evidence type="ECO:0000256" key="6">
    <source>
        <dbReference type="ARBA" id="ARBA00022679"/>
    </source>
</evidence>
<dbReference type="NCBIfam" id="NF004159">
    <property type="entry name" value="PRK05627.1-2"/>
    <property type="match status" value="1"/>
</dbReference>
<dbReference type="GO" id="GO:0005524">
    <property type="term" value="F:ATP binding"/>
    <property type="evidence" value="ECO:0007669"/>
    <property type="project" value="UniProtKB-UniRule"/>
</dbReference>
<dbReference type="NCBIfam" id="NF004163">
    <property type="entry name" value="PRK05627.1-6"/>
    <property type="match status" value="1"/>
</dbReference>
<dbReference type="SMART" id="SM00904">
    <property type="entry name" value="Flavokinase"/>
    <property type="match status" value="1"/>
</dbReference>
<dbReference type="Pfam" id="PF01687">
    <property type="entry name" value="Flavokinase"/>
    <property type="match status" value="1"/>
</dbReference>
<dbReference type="EMBL" id="RQYC01000030">
    <property type="protein sequence ID" value="RRD88873.1"/>
    <property type="molecule type" value="Genomic_DNA"/>
</dbReference>
<comment type="catalytic activity">
    <reaction evidence="14 15">
        <text>FMN + ATP + H(+) = FAD + diphosphate</text>
        <dbReference type="Rhea" id="RHEA:17237"/>
        <dbReference type="ChEBI" id="CHEBI:15378"/>
        <dbReference type="ChEBI" id="CHEBI:30616"/>
        <dbReference type="ChEBI" id="CHEBI:33019"/>
        <dbReference type="ChEBI" id="CHEBI:57692"/>
        <dbReference type="ChEBI" id="CHEBI:58210"/>
        <dbReference type="EC" id="2.7.7.2"/>
    </reaction>
</comment>
<gene>
    <name evidence="17" type="ORF">EII21_10660</name>
</gene>
<evidence type="ECO:0000256" key="15">
    <source>
        <dbReference type="PIRNR" id="PIRNR004491"/>
    </source>
</evidence>
<dbReference type="GO" id="GO:0009231">
    <property type="term" value="P:riboflavin biosynthetic process"/>
    <property type="evidence" value="ECO:0007669"/>
    <property type="project" value="InterPro"/>
</dbReference>
<dbReference type="PANTHER" id="PTHR22749:SF6">
    <property type="entry name" value="RIBOFLAVIN KINASE"/>
    <property type="match status" value="1"/>
</dbReference>
<dbReference type="Proteomes" id="UP000269923">
    <property type="component" value="Unassembled WGS sequence"/>
</dbReference>
<comment type="pathway">
    <text evidence="3 15">Cofactor biosynthesis; FMN biosynthesis; FMN from riboflavin (ATP route): step 1/1.</text>
</comment>
<reference evidence="17 18" key="1">
    <citation type="submission" date="2018-11" db="EMBL/GenBank/DDBJ databases">
        <title>Genomes From Bacteria Associated with the Canine Oral Cavity: a Test Case for Automated Genome-Based Taxonomic Assignment.</title>
        <authorList>
            <person name="Coil D.A."/>
            <person name="Jospin G."/>
            <person name="Darling A.E."/>
            <person name="Wallis C."/>
            <person name="Davis I.J."/>
            <person name="Harris S."/>
            <person name="Eisen J.A."/>
            <person name="Holcombe L.J."/>
            <person name="O'Flynn C."/>
        </authorList>
    </citation>
    <scope>NUCLEOTIDE SEQUENCE [LARGE SCALE GENOMIC DNA]</scope>
    <source>
        <strain evidence="17 18">COT-280</strain>
    </source>
</reference>
<keyword evidence="11 15" id="KW-0067">ATP-binding</keyword>
<comment type="caution">
    <text evidence="17">The sequence shown here is derived from an EMBL/GenBank/DDBJ whole genome shotgun (WGS) entry which is preliminary data.</text>
</comment>
<proteinExistence type="inferred from homology"/>
<keyword evidence="5 15" id="KW-0288">FMN</keyword>
<keyword evidence="4 15" id="KW-0285">Flavoprotein</keyword>
<dbReference type="InterPro" id="IPR015865">
    <property type="entry name" value="Riboflavin_kinase_bac/euk"/>
</dbReference>
<keyword evidence="10 15" id="KW-0274">FAD</keyword>
<dbReference type="GO" id="GO:0003919">
    <property type="term" value="F:FMN adenylyltransferase activity"/>
    <property type="evidence" value="ECO:0007669"/>
    <property type="project" value="UniProtKB-UniRule"/>
</dbReference>
<evidence type="ECO:0000256" key="10">
    <source>
        <dbReference type="ARBA" id="ARBA00022827"/>
    </source>
</evidence>
<keyword evidence="12" id="KW-0511">Multifunctional enzyme</keyword>
<name>A0A3P2A5D2_9NEIS</name>
<dbReference type="Gene3D" id="2.40.30.30">
    <property type="entry name" value="Riboflavin kinase-like"/>
    <property type="match status" value="1"/>
</dbReference>
<dbReference type="EC" id="2.7.7.2" evidence="15"/>
<dbReference type="FunFam" id="3.40.50.620:FF:000021">
    <property type="entry name" value="Riboflavin biosynthesis protein"/>
    <property type="match status" value="1"/>
</dbReference>
<feature type="domain" description="Riboflavin kinase" evidence="16">
    <location>
        <begin position="183"/>
        <end position="307"/>
    </location>
</feature>
<evidence type="ECO:0000256" key="13">
    <source>
        <dbReference type="ARBA" id="ARBA00047880"/>
    </source>
</evidence>
<evidence type="ECO:0000256" key="2">
    <source>
        <dbReference type="ARBA" id="ARBA00004726"/>
    </source>
</evidence>
<dbReference type="PANTHER" id="PTHR22749">
    <property type="entry name" value="RIBOFLAVIN KINASE/FMN ADENYLYLTRANSFERASE"/>
    <property type="match status" value="1"/>
</dbReference>
<dbReference type="InterPro" id="IPR002606">
    <property type="entry name" value="Riboflavin_kinase_bac"/>
</dbReference>
<evidence type="ECO:0000256" key="8">
    <source>
        <dbReference type="ARBA" id="ARBA00022741"/>
    </source>
</evidence>
<evidence type="ECO:0000313" key="17">
    <source>
        <dbReference type="EMBL" id="RRD88873.1"/>
    </source>
</evidence>
<dbReference type="SUPFAM" id="SSF52374">
    <property type="entry name" value="Nucleotidylyl transferase"/>
    <property type="match status" value="1"/>
</dbReference>
<keyword evidence="9 15" id="KW-0418">Kinase</keyword>
<sequence>MDICFNRRPFRADLPRAVTIGNFDGVHLGHKHILQTLRTEAQARRLQTAVVIFEPQPPEFFARRLGTPDPLRLTPLRDKLRLLKQSGCVDAVRVLRFNAEFAAQCAPDFIRQTLCGDMNTRYLLVGDDFRFGKGRGGDFALLRQCPDFVTEQTPSVLVAGGRASSTAVRHALQQGRLDMAQQILGRPYALSGRVKHGAKLGRTLGCPTANIHLPAHRYALNGVFVIEASGSFGTRYGVASFGTNPTVSDTPSTKLEVHLFDFQGNLYGQRLEVSFLHKLRDETRFSSLNALQAQIQADMDAARNWAGRTLKSRFFGNKALK</sequence>
<evidence type="ECO:0000256" key="7">
    <source>
        <dbReference type="ARBA" id="ARBA00022695"/>
    </source>
</evidence>
<accession>A0A3P2A5D2</accession>
<dbReference type="GO" id="GO:0009398">
    <property type="term" value="P:FMN biosynthetic process"/>
    <property type="evidence" value="ECO:0007669"/>
    <property type="project" value="UniProtKB-UniRule"/>
</dbReference>
<comment type="similarity">
    <text evidence="15">Belongs to the ribF family.</text>
</comment>
<comment type="pathway">
    <text evidence="2 15">Cofactor biosynthesis; FAD biosynthesis; FAD from FMN: step 1/1.</text>
</comment>
<comment type="function">
    <text evidence="1">Catalyzes the phosphorylation of riboflavin to FMN followed by the adenylation of FMN to FAD.</text>
</comment>
<dbReference type="RefSeq" id="WP_124796313.1">
    <property type="nucleotide sequence ID" value="NZ_RQYC01000030.1"/>
</dbReference>
<dbReference type="STRING" id="1121352.GCA_000620925_01433"/>
<evidence type="ECO:0000313" key="18">
    <source>
        <dbReference type="Proteomes" id="UP000269923"/>
    </source>
</evidence>
<dbReference type="CDD" id="cd02064">
    <property type="entry name" value="FAD_synthetase_N"/>
    <property type="match status" value="1"/>
</dbReference>
<dbReference type="Gene3D" id="3.40.50.620">
    <property type="entry name" value="HUPs"/>
    <property type="match status" value="1"/>
</dbReference>